<dbReference type="CDD" id="cd10917">
    <property type="entry name" value="CE4_NodB_like_6s_7s"/>
    <property type="match status" value="1"/>
</dbReference>
<reference evidence="5 7" key="1">
    <citation type="submission" date="2020-06" db="EMBL/GenBank/DDBJ databases">
        <title>Anoxygenic phototrophic Chloroflexota member uses a Type I reaction center.</title>
        <authorList>
            <person name="Tsuji J.M."/>
            <person name="Shaw N.A."/>
            <person name="Nagashima S."/>
            <person name="Venkiteswaran J."/>
            <person name="Schiff S.L."/>
            <person name="Hanada S."/>
            <person name="Tank M."/>
            <person name="Neufeld J.D."/>
        </authorList>
    </citation>
    <scope>NUCLEOTIDE SEQUENCE [LARGE SCALE GENOMIC DNA]</scope>
    <source>
        <strain evidence="5">L227-S17</strain>
    </source>
</reference>
<dbReference type="RefSeq" id="WP_341468564.1">
    <property type="nucleotide sequence ID" value="NZ_CP128399.1"/>
</dbReference>
<keyword evidence="8" id="KW-1185">Reference proteome</keyword>
<evidence type="ECO:0000259" key="4">
    <source>
        <dbReference type="PROSITE" id="PS51677"/>
    </source>
</evidence>
<dbReference type="Pfam" id="PF01522">
    <property type="entry name" value="Polysacc_deac_1"/>
    <property type="match status" value="1"/>
</dbReference>
<dbReference type="SUPFAM" id="SSF88713">
    <property type="entry name" value="Glycoside hydrolase/deacetylase"/>
    <property type="match status" value="1"/>
</dbReference>
<keyword evidence="2" id="KW-0378">Hydrolase</keyword>
<evidence type="ECO:0000256" key="1">
    <source>
        <dbReference type="ARBA" id="ARBA00022723"/>
    </source>
</evidence>
<feature type="domain" description="NodB homology" evidence="4">
    <location>
        <begin position="140"/>
        <end position="323"/>
    </location>
</feature>
<dbReference type="GO" id="GO:0016020">
    <property type="term" value="C:membrane"/>
    <property type="evidence" value="ECO:0007669"/>
    <property type="project" value="TreeGrafter"/>
</dbReference>
<dbReference type="PANTHER" id="PTHR10587">
    <property type="entry name" value="GLYCOSYL TRANSFERASE-RELATED"/>
    <property type="match status" value="1"/>
</dbReference>
<dbReference type="InterPro" id="IPR050248">
    <property type="entry name" value="Polysacc_deacetylase_ArnD"/>
</dbReference>
<dbReference type="PANTHER" id="PTHR10587:SF133">
    <property type="entry name" value="CHITIN DEACETYLASE 1-RELATED"/>
    <property type="match status" value="1"/>
</dbReference>
<feature type="chain" id="PRO_5035920272" evidence="3">
    <location>
        <begin position="20"/>
        <end position="330"/>
    </location>
</feature>
<dbReference type="PROSITE" id="PS51677">
    <property type="entry name" value="NODB"/>
    <property type="match status" value="1"/>
</dbReference>
<evidence type="ECO:0000256" key="2">
    <source>
        <dbReference type="ARBA" id="ARBA00022801"/>
    </source>
</evidence>
<dbReference type="GO" id="GO:0046872">
    <property type="term" value="F:metal ion binding"/>
    <property type="evidence" value="ECO:0007669"/>
    <property type="project" value="UniProtKB-KW"/>
</dbReference>
<dbReference type="EMBL" id="JACATZ010000001">
    <property type="protein sequence ID" value="NWJ44787.1"/>
    <property type="molecule type" value="Genomic_DNA"/>
</dbReference>
<organism evidence="5 7">
    <name type="scientific">Candidatus Chlorohelix allophototropha</name>
    <dbReference type="NCBI Taxonomy" id="3003348"/>
    <lineage>
        <taxon>Bacteria</taxon>
        <taxon>Bacillati</taxon>
        <taxon>Chloroflexota</taxon>
        <taxon>Chloroflexia</taxon>
        <taxon>Candidatus Chloroheliales</taxon>
        <taxon>Candidatus Chloroheliaceae</taxon>
        <taxon>Candidatus Chlorohelix</taxon>
    </lineage>
</organism>
<dbReference type="GO" id="GO:0005975">
    <property type="term" value="P:carbohydrate metabolic process"/>
    <property type="evidence" value="ECO:0007669"/>
    <property type="project" value="InterPro"/>
</dbReference>
<dbReference type="PROSITE" id="PS51257">
    <property type="entry name" value="PROKAR_LIPOPROTEIN"/>
    <property type="match status" value="1"/>
</dbReference>
<sequence>MRKRLILLLLFCMLFSACSSDSVPNETLTPNPEVSSAPFWFLRTPTPLEETINTTLEPAITITPIPIATEPLTTAPVTTIDITEPTASPVPLNTTTVAKTVASPPKTTTIAAKTTIAATVAYATPIPGLSEIAKGRTGKKQVAITFDAGSSGEAFPLIKTALDKYGIKITFFLTGLWAEHYPQYVKQLADDKMELGNHSWNHPDMTKIGMEEIRTELLRTDALIQQQAGKSTRPLFRFPYGARTAREQGIVNGLGYRSIFWTLDSLDSVGAPKSADFLVQRINGQTDAQLDGAIILMHIGAQTSAEALPLIIQKLQARGFKIVTVSQLIN</sequence>
<dbReference type="Gene3D" id="3.20.20.370">
    <property type="entry name" value="Glycoside hydrolase/deacetylase"/>
    <property type="match status" value="1"/>
</dbReference>
<protein>
    <submittedName>
        <fullName evidence="5">Polysaccharide deacetylase family protein</fullName>
    </submittedName>
</protein>
<dbReference type="Proteomes" id="UP000521676">
    <property type="component" value="Unassembled WGS sequence"/>
</dbReference>
<evidence type="ECO:0000313" key="6">
    <source>
        <dbReference type="EMBL" id="WJW66670.1"/>
    </source>
</evidence>
<keyword evidence="1" id="KW-0479">Metal-binding</keyword>
<keyword evidence="3" id="KW-0732">Signal</keyword>
<dbReference type="InterPro" id="IPR011330">
    <property type="entry name" value="Glyco_hydro/deAcase_b/a-brl"/>
</dbReference>
<dbReference type="AlphaFoldDB" id="A0A8T7LVA5"/>
<proteinExistence type="predicted"/>
<evidence type="ECO:0000313" key="8">
    <source>
        <dbReference type="Proteomes" id="UP001431572"/>
    </source>
</evidence>
<feature type="signal peptide" evidence="3">
    <location>
        <begin position="1"/>
        <end position="19"/>
    </location>
</feature>
<dbReference type="InterPro" id="IPR002509">
    <property type="entry name" value="NODB_dom"/>
</dbReference>
<evidence type="ECO:0000256" key="3">
    <source>
        <dbReference type="SAM" id="SignalP"/>
    </source>
</evidence>
<evidence type="ECO:0000313" key="7">
    <source>
        <dbReference type="Proteomes" id="UP000521676"/>
    </source>
</evidence>
<name>A0A8T7LVA5_9CHLR</name>
<dbReference type="EMBL" id="CP128399">
    <property type="protein sequence ID" value="WJW66670.1"/>
    <property type="molecule type" value="Genomic_DNA"/>
</dbReference>
<dbReference type="GO" id="GO:0016810">
    <property type="term" value="F:hydrolase activity, acting on carbon-nitrogen (but not peptide) bonds"/>
    <property type="evidence" value="ECO:0007669"/>
    <property type="project" value="InterPro"/>
</dbReference>
<evidence type="ECO:0000313" key="5">
    <source>
        <dbReference type="EMBL" id="NWJ44787.1"/>
    </source>
</evidence>
<gene>
    <name evidence="5" type="ORF">HXX08_02820</name>
    <name evidence="6" type="ORF">OZ401_002483</name>
</gene>
<accession>A0A8T7LVA5</accession>
<reference evidence="6" key="2">
    <citation type="journal article" date="2024" name="Nature">
        <title>Anoxygenic phototroph of the Chloroflexota uses a type I reaction centre.</title>
        <authorList>
            <person name="Tsuji J.M."/>
            <person name="Shaw N.A."/>
            <person name="Nagashima S."/>
            <person name="Venkiteswaran J.J."/>
            <person name="Schiff S.L."/>
            <person name="Watanabe T."/>
            <person name="Fukui M."/>
            <person name="Hanada S."/>
            <person name="Tank M."/>
            <person name="Neufeld J.D."/>
        </authorList>
    </citation>
    <scope>NUCLEOTIDE SEQUENCE</scope>
    <source>
        <strain evidence="6">L227-S17</strain>
    </source>
</reference>
<dbReference type="Proteomes" id="UP001431572">
    <property type="component" value="Chromosome 1"/>
</dbReference>